<feature type="compositionally biased region" description="Polar residues" evidence="2">
    <location>
        <begin position="406"/>
        <end position="443"/>
    </location>
</feature>
<feature type="compositionally biased region" description="Basic and acidic residues" evidence="2">
    <location>
        <begin position="229"/>
        <end position="239"/>
    </location>
</feature>
<dbReference type="Proteomes" id="UP000078560">
    <property type="component" value="Unassembled WGS sequence"/>
</dbReference>
<feature type="compositionally biased region" description="Polar residues" evidence="2">
    <location>
        <begin position="263"/>
        <end position="283"/>
    </location>
</feature>
<keyword evidence="1" id="KW-0175">Coiled coil</keyword>
<evidence type="ECO:0000256" key="3">
    <source>
        <dbReference type="SAM" id="Phobius"/>
    </source>
</evidence>
<feature type="compositionally biased region" description="Pro residues" evidence="2">
    <location>
        <begin position="390"/>
        <end position="402"/>
    </location>
</feature>
<proteinExistence type="predicted"/>
<feature type="compositionally biased region" description="Basic and acidic residues" evidence="2">
    <location>
        <begin position="635"/>
        <end position="646"/>
    </location>
</feature>
<reference evidence="5" key="1">
    <citation type="submission" date="2016-05" db="EMBL/GenBank/DDBJ databases">
        <authorList>
            <person name="Naeem Raeece"/>
        </authorList>
    </citation>
    <scope>NUCLEOTIDE SEQUENCE [LARGE SCALE GENOMIC DNA]</scope>
</reference>
<dbReference type="AlphaFoldDB" id="A0A1A8WWJ6"/>
<feature type="transmembrane region" description="Helical" evidence="3">
    <location>
        <begin position="667"/>
        <end position="690"/>
    </location>
</feature>
<organism evidence="4 5">
    <name type="scientific">Plasmodium ovale curtisi</name>
    <dbReference type="NCBI Taxonomy" id="864141"/>
    <lineage>
        <taxon>Eukaryota</taxon>
        <taxon>Sar</taxon>
        <taxon>Alveolata</taxon>
        <taxon>Apicomplexa</taxon>
        <taxon>Aconoidasida</taxon>
        <taxon>Haemosporida</taxon>
        <taxon>Plasmodiidae</taxon>
        <taxon>Plasmodium</taxon>
        <taxon>Plasmodium (Plasmodium)</taxon>
    </lineage>
</organism>
<keyword evidence="3" id="KW-0812">Transmembrane</keyword>
<feature type="region of interest" description="Disordered" evidence="2">
    <location>
        <begin position="361"/>
        <end position="595"/>
    </location>
</feature>
<feature type="coiled-coil region" evidence="1">
    <location>
        <begin position="854"/>
        <end position="881"/>
    </location>
</feature>
<feature type="compositionally biased region" description="Polar residues" evidence="2">
    <location>
        <begin position="621"/>
        <end position="634"/>
    </location>
</feature>
<keyword evidence="3" id="KW-1133">Transmembrane helix</keyword>
<sequence>MADGSEYTTITHGTPIDMFFFMIESDIKKLIRKYGHKNCGLMHEELCKKIQKVITEKKKIVFNIMNERGQQKWNNDWNSKKYGFFNKLFEGEGFINMCYPPKEKGNQNLQKLKSRHIQFCKDKDVKQAAVEANPVYHECVKYNSWINTETTSFTREFLQNVKNSNFPTVKKYFSTKKHPGGHDPRDTYRKGKFDCTKYNPPPISHSQKPTATPPPNSLHHPTAPNVKQGVKEKNEKSLPDLDSGSAKTEIIANISPKSKLLTPDSQISPPSQTHPGATPTIQDISLKPKAPDSSDNRDREAKESPPVQGEPPTDGSPTARDEAPPQVGISPPPLKDAIPTPAIQGVPAPTATTSLFSTLTTVKSTTSSQTPVTSSTLTITSVSSLKSGSPLPPDQHPPPLPPATKGQDNVSRSTPITSSDTQAISNPTKSVPSTTPADSSLSQPKDPVLSASPVVTSPEVLGAPASPSVSTITTTVTTTTTALSSVTVSTMSTEQPPIPSTIQVPGIPRIPEAPPAPSPSGTEITTPAIDPQQTSLSSPTPLAKEKSDAHASPKAKDPIEATGNPLSKDTHQKPGNPPRTHVTVPDSNVHRTPNHRDQQISPIAVQHTPNIGVVSLASDKSGASVNTPKVNTKTFPKDDSKVRTNKNDNPSIIPEGIPPLMHIIPTFLVTLATITLLFQLYKYTPFGFFLGRRRKRKKQDLRRILEIPEKHTYESPNIALHEWEDHNLIGQTKRNDAYIKLLKINRYKQEMQKRKKRNKTTLIEVHMEVLEEYKSDEWELHKGDFLEICLRGFIDEENDNFSKLPNTELTIKSTKNDKIIEDIQKQDILWNNWIENHRNILEQWKEKEWFHILKNKWRNEQQNYKEKNNKLRENILNEQETHLIVSQKDIWKQWISKQANLIDLFDKEDWFKSMVYAQDEEKNNYHINEYNNISVTSKNGLKNEKMNHEQGRSKNIIQKLMVQIHMMVLEECIKEDFIKHKELCIDNFIEDIHNQNNYDDKRNIPQCDTDDFSVPEYEEINISKNK</sequence>
<gene>
    <name evidence="4" type="ORF">POVCU2_0097980</name>
</gene>
<name>A0A1A8WWJ6_PLAOA</name>
<feature type="region of interest" description="Disordered" evidence="2">
    <location>
        <begin position="172"/>
        <end position="349"/>
    </location>
</feature>
<evidence type="ECO:0000256" key="2">
    <source>
        <dbReference type="SAM" id="MobiDB-lite"/>
    </source>
</evidence>
<feature type="compositionally biased region" description="Basic and acidic residues" evidence="2">
    <location>
        <begin position="180"/>
        <end position="195"/>
    </location>
</feature>
<evidence type="ECO:0000313" key="5">
    <source>
        <dbReference type="Proteomes" id="UP000078560"/>
    </source>
</evidence>
<evidence type="ECO:0000313" key="4">
    <source>
        <dbReference type="EMBL" id="SBS95701.1"/>
    </source>
</evidence>
<feature type="compositionally biased region" description="Basic and acidic residues" evidence="2">
    <location>
        <begin position="289"/>
        <end position="303"/>
    </location>
</feature>
<accession>A0A1A8WWJ6</accession>
<feature type="compositionally biased region" description="Low complexity" evidence="2">
    <location>
        <begin position="361"/>
        <end position="385"/>
    </location>
</feature>
<feature type="compositionally biased region" description="Polar residues" evidence="2">
    <location>
        <begin position="531"/>
        <end position="540"/>
    </location>
</feature>
<keyword evidence="3" id="KW-0472">Membrane</keyword>
<protein>
    <submittedName>
        <fullName evidence="4">STP1 protein</fullName>
    </submittedName>
</protein>
<feature type="compositionally biased region" description="Basic and acidic residues" evidence="2">
    <location>
        <begin position="543"/>
        <end position="559"/>
    </location>
</feature>
<evidence type="ECO:0000256" key="1">
    <source>
        <dbReference type="SAM" id="Coils"/>
    </source>
</evidence>
<feature type="region of interest" description="Disordered" evidence="2">
    <location>
        <begin position="621"/>
        <end position="650"/>
    </location>
</feature>
<feature type="compositionally biased region" description="Low complexity" evidence="2">
    <location>
        <begin position="466"/>
        <end position="493"/>
    </location>
</feature>
<dbReference type="EMBL" id="FLQU01002138">
    <property type="protein sequence ID" value="SBS95701.1"/>
    <property type="molecule type" value="Genomic_DNA"/>
</dbReference>